<gene>
    <name evidence="2" type="ORF">NA56DRAFT_650194</name>
</gene>
<protein>
    <recommendedName>
        <fullName evidence="4">Transmembrane protein</fullName>
    </recommendedName>
</protein>
<keyword evidence="1" id="KW-0732">Signal</keyword>
<dbReference type="Proteomes" id="UP000235672">
    <property type="component" value="Unassembled WGS sequence"/>
</dbReference>
<dbReference type="OrthoDB" id="10644902at2759"/>
<feature type="signal peptide" evidence="1">
    <location>
        <begin position="1"/>
        <end position="22"/>
    </location>
</feature>
<name>A0A2J6PN75_9HELO</name>
<evidence type="ECO:0008006" key="4">
    <source>
        <dbReference type="Google" id="ProtNLM"/>
    </source>
</evidence>
<dbReference type="EMBL" id="KZ613513">
    <property type="protein sequence ID" value="PMD15490.1"/>
    <property type="molecule type" value="Genomic_DNA"/>
</dbReference>
<proteinExistence type="predicted"/>
<dbReference type="AlphaFoldDB" id="A0A2J6PN75"/>
<evidence type="ECO:0000313" key="3">
    <source>
        <dbReference type="Proteomes" id="UP000235672"/>
    </source>
</evidence>
<organism evidence="2 3">
    <name type="scientific">Hyaloscypha hepaticicola</name>
    <dbReference type="NCBI Taxonomy" id="2082293"/>
    <lineage>
        <taxon>Eukaryota</taxon>
        <taxon>Fungi</taxon>
        <taxon>Dikarya</taxon>
        <taxon>Ascomycota</taxon>
        <taxon>Pezizomycotina</taxon>
        <taxon>Leotiomycetes</taxon>
        <taxon>Helotiales</taxon>
        <taxon>Hyaloscyphaceae</taxon>
        <taxon>Hyaloscypha</taxon>
    </lineage>
</organism>
<evidence type="ECO:0000313" key="2">
    <source>
        <dbReference type="EMBL" id="PMD15490.1"/>
    </source>
</evidence>
<keyword evidence="3" id="KW-1185">Reference proteome</keyword>
<feature type="chain" id="PRO_5014364955" description="Transmembrane protein" evidence="1">
    <location>
        <begin position="23"/>
        <end position="197"/>
    </location>
</feature>
<reference evidence="2 3" key="1">
    <citation type="submission" date="2016-05" db="EMBL/GenBank/DDBJ databases">
        <title>A degradative enzymes factory behind the ericoid mycorrhizal symbiosis.</title>
        <authorList>
            <consortium name="DOE Joint Genome Institute"/>
            <person name="Martino E."/>
            <person name="Morin E."/>
            <person name="Grelet G."/>
            <person name="Kuo A."/>
            <person name="Kohler A."/>
            <person name="Daghino S."/>
            <person name="Barry K."/>
            <person name="Choi C."/>
            <person name="Cichocki N."/>
            <person name="Clum A."/>
            <person name="Copeland A."/>
            <person name="Hainaut M."/>
            <person name="Haridas S."/>
            <person name="Labutti K."/>
            <person name="Lindquist E."/>
            <person name="Lipzen A."/>
            <person name="Khouja H.-R."/>
            <person name="Murat C."/>
            <person name="Ohm R."/>
            <person name="Olson A."/>
            <person name="Spatafora J."/>
            <person name="Veneault-Fourrey C."/>
            <person name="Henrissat B."/>
            <person name="Grigoriev I."/>
            <person name="Martin F."/>
            <person name="Perotto S."/>
        </authorList>
    </citation>
    <scope>NUCLEOTIDE SEQUENCE [LARGE SCALE GENOMIC DNA]</scope>
    <source>
        <strain evidence="2 3">UAMH 7357</strain>
    </source>
</reference>
<sequence>MLFGKLFTGLAFAALSIAPVACAPTCEKNTAVLQVTATVIGDNARTCYNGVQSHCNNINNYIHQNNGQVSVSLAAQISVELQACVDLLATLYGQVSVATLTKADIQDAAPVFASTVTLLTSVLASISTACVPGAIAVLVNVVASLLVQVNLLSGCFVTGVEGVLGLVLGGAGGVLAGLKLNINLCVSLFASVAAVFH</sequence>
<accession>A0A2J6PN75</accession>
<evidence type="ECO:0000256" key="1">
    <source>
        <dbReference type="SAM" id="SignalP"/>
    </source>
</evidence>